<sequence>MMSFQHLKEQIYDIDYRRQEESLLYLAEIVFSYAVSTLEDPCVQYWTLGFEYGSSDSTPTTWKNERKLEKITESGHGYVYQTRAHPCQISDTGSEQHRFHLHNRLKSSSNF</sequence>
<organism evidence="1 2">
    <name type="scientific">Populus trichocarpa</name>
    <name type="common">Western balsam poplar</name>
    <name type="synonym">Populus balsamifera subsp. trichocarpa</name>
    <dbReference type="NCBI Taxonomy" id="3694"/>
    <lineage>
        <taxon>Eukaryota</taxon>
        <taxon>Viridiplantae</taxon>
        <taxon>Streptophyta</taxon>
        <taxon>Embryophyta</taxon>
        <taxon>Tracheophyta</taxon>
        <taxon>Spermatophyta</taxon>
        <taxon>Magnoliopsida</taxon>
        <taxon>eudicotyledons</taxon>
        <taxon>Gunneridae</taxon>
        <taxon>Pentapetalae</taxon>
        <taxon>rosids</taxon>
        <taxon>fabids</taxon>
        <taxon>Malpighiales</taxon>
        <taxon>Salicaceae</taxon>
        <taxon>Saliceae</taxon>
        <taxon>Populus</taxon>
    </lineage>
</organism>
<gene>
    <name evidence="1" type="ORF">POPTR_016G139300</name>
</gene>
<dbReference type="AlphaFoldDB" id="A0A2K1XFF8"/>
<accession>A0A2K1XFF8</accession>
<reference evidence="1 2" key="1">
    <citation type="journal article" date="2006" name="Science">
        <title>The genome of black cottonwood, Populus trichocarpa (Torr. &amp; Gray).</title>
        <authorList>
            <person name="Tuskan G.A."/>
            <person name="Difazio S."/>
            <person name="Jansson S."/>
            <person name="Bohlmann J."/>
            <person name="Grigoriev I."/>
            <person name="Hellsten U."/>
            <person name="Putnam N."/>
            <person name="Ralph S."/>
            <person name="Rombauts S."/>
            <person name="Salamov A."/>
            <person name="Schein J."/>
            <person name="Sterck L."/>
            <person name="Aerts A."/>
            <person name="Bhalerao R.R."/>
            <person name="Bhalerao R.P."/>
            <person name="Blaudez D."/>
            <person name="Boerjan W."/>
            <person name="Brun A."/>
            <person name="Brunner A."/>
            <person name="Busov V."/>
            <person name="Campbell M."/>
            <person name="Carlson J."/>
            <person name="Chalot M."/>
            <person name="Chapman J."/>
            <person name="Chen G.L."/>
            <person name="Cooper D."/>
            <person name="Coutinho P.M."/>
            <person name="Couturier J."/>
            <person name="Covert S."/>
            <person name="Cronk Q."/>
            <person name="Cunningham R."/>
            <person name="Davis J."/>
            <person name="Degroeve S."/>
            <person name="Dejardin A."/>
            <person name="Depamphilis C."/>
            <person name="Detter J."/>
            <person name="Dirks B."/>
            <person name="Dubchak I."/>
            <person name="Duplessis S."/>
            <person name="Ehlting J."/>
            <person name="Ellis B."/>
            <person name="Gendler K."/>
            <person name="Goodstein D."/>
            <person name="Gribskov M."/>
            <person name="Grimwood J."/>
            <person name="Groover A."/>
            <person name="Gunter L."/>
            <person name="Hamberger B."/>
            <person name="Heinze B."/>
            <person name="Helariutta Y."/>
            <person name="Henrissat B."/>
            <person name="Holligan D."/>
            <person name="Holt R."/>
            <person name="Huang W."/>
            <person name="Islam-Faridi N."/>
            <person name="Jones S."/>
            <person name="Jones-Rhoades M."/>
            <person name="Jorgensen R."/>
            <person name="Joshi C."/>
            <person name="Kangasjarvi J."/>
            <person name="Karlsson J."/>
            <person name="Kelleher C."/>
            <person name="Kirkpatrick R."/>
            <person name="Kirst M."/>
            <person name="Kohler A."/>
            <person name="Kalluri U."/>
            <person name="Larimer F."/>
            <person name="Leebens-Mack J."/>
            <person name="Leple J.C."/>
            <person name="Locascio P."/>
            <person name="Lou Y."/>
            <person name="Lucas S."/>
            <person name="Martin F."/>
            <person name="Montanini B."/>
            <person name="Napoli C."/>
            <person name="Nelson D.R."/>
            <person name="Nelson C."/>
            <person name="Nieminen K."/>
            <person name="Nilsson O."/>
            <person name="Pereda V."/>
            <person name="Peter G."/>
            <person name="Philippe R."/>
            <person name="Pilate G."/>
            <person name="Poliakov A."/>
            <person name="Razumovskaya J."/>
            <person name="Richardson P."/>
            <person name="Rinaldi C."/>
            <person name="Ritland K."/>
            <person name="Rouze P."/>
            <person name="Ryaboy D."/>
            <person name="Schmutz J."/>
            <person name="Schrader J."/>
            <person name="Segerman B."/>
            <person name="Shin H."/>
            <person name="Siddiqui A."/>
            <person name="Sterky F."/>
            <person name="Terry A."/>
            <person name="Tsai C.J."/>
            <person name="Uberbacher E."/>
            <person name="Unneberg P."/>
            <person name="Vahala J."/>
            <person name="Wall K."/>
            <person name="Wessler S."/>
            <person name="Yang G."/>
            <person name="Yin T."/>
            <person name="Douglas C."/>
            <person name="Marra M."/>
            <person name="Sandberg G."/>
            <person name="Van de Peer Y."/>
            <person name="Rokhsar D."/>
        </authorList>
    </citation>
    <scope>NUCLEOTIDE SEQUENCE [LARGE SCALE GENOMIC DNA]</scope>
    <source>
        <strain evidence="2">cv. Nisqually</strain>
    </source>
</reference>
<evidence type="ECO:0000313" key="1">
    <source>
        <dbReference type="EMBL" id="PNS99505.1"/>
    </source>
</evidence>
<proteinExistence type="predicted"/>
<name>A0A2K1XFF8_POPTR</name>
<dbReference type="Proteomes" id="UP000006729">
    <property type="component" value="Chromosome 16"/>
</dbReference>
<dbReference type="InParanoid" id="A0A2K1XFF8"/>
<keyword evidence="2" id="KW-1185">Reference proteome</keyword>
<protein>
    <submittedName>
        <fullName evidence="1">Uncharacterized protein</fullName>
    </submittedName>
</protein>
<evidence type="ECO:0000313" key="2">
    <source>
        <dbReference type="Proteomes" id="UP000006729"/>
    </source>
</evidence>
<dbReference type="EMBL" id="CM009305">
    <property type="protein sequence ID" value="PNS99505.1"/>
    <property type="molecule type" value="Genomic_DNA"/>
</dbReference>